<keyword evidence="5" id="KW-1185">Reference proteome</keyword>
<evidence type="ECO:0000313" key="5">
    <source>
        <dbReference type="Proteomes" id="UP001149411"/>
    </source>
</evidence>
<dbReference type="InterPro" id="IPR005111">
    <property type="entry name" value="MoeA_C_domain_IV"/>
</dbReference>
<dbReference type="SUPFAM" id="SSF63867">
    <property type="entry name" value="MoeA C-terminal domain-like"/>
    <property type="match status" value="1"/>
</dbReference>
<dbReference type="GO" id="GO:0061599">
    <property type="term" value="F:molybdopterin molybdotransferase activity"/>
    <property type="evidence" value="ECO:0007669"/>
    <property type="project" value="TreeGrafter"/>
</dbReference>
<dbReference type="PANTHER" id="PTHR10192">
    <property type="entry name" value="MOLYBDOPTERIN BIOSYNTHESIS PROTEIN"/>
    <property type="match status" value="1"/>
</dbReference>
<dbReference type="AlphaFoldDB" id="A0A9Q4C4T6"/>
<dbReference type="InterPro" id="IPR036135">
    <property type="entry name" value="MoeA_linker/N_sf"/>
</dbReference>
<evidence type="ECO:0000259" key="3">
    <source>
        <dbReference type="SMART" id="SM00852"/>
    </source>
</evidence>
<evidence type="ECO:0000256" key="2">
    <source>
        <dbReference type="ARBA" id="ARBA00023150"/>
    </source>
</evidence>
<sequence>MQQGFRENVRLDEALDAFLPLFGTVGCEKVGLDEATGRVAGSEIVAQRPVPHYDRSAMDGYAVRAVDTHGAARDSPARLDAVEGCGKVEDGETAQVHTGTAVPDGADAVVRVEDTRKVGETVEVSVAASKGENVAYTGEDVEECETVVDQGVRLRPSTVGVLRSVGVGDVDVRRKPRVAVVPTGDEVVRGEPEPGEVVGTNAPMVAGYVERWGGDPTVHGIVPDDEEALREAVADAGAEADLVATIGGSSVGDRDLLADVVDGIGEMHVHGVAVKPGHPVGFGVVGETPTVILPGYPVSCVVNSFEFVRRGVRALLGVDGAPEPTSICTLDGKVASDVGARTYTRVEIDEDGEGRVARPVRTKGAGVLSSVARADGFVVTPEEREGYASGEDVEALLWEA</sequence>
<reference evidence="4" key="1">
    <citation type="submission" date="2022-09" db="EMBL/GenBank/DDBJ databases">
        <title>Haloadaptaus new haloarchaeum isolated from saline soil.</title>
        <authorList>
            <person name="Duran-Viseras A."/>
            <person name="Sanchez-Porro C."/>
            <person name="Ventosa A."/>
        </authorList>
    </citation>
    <scope>NUCLEOTIDE SEQUENCE</scope>
    <source>
        <strain evidence="4">F3-133</strain>
    </source>
</reference>
<dbReference type="Pfam" id="PF03453">
    <property type="entry name" value="MoeA_N"/>
    <property type="match status" value="1"/>
</dbReference>
<name>A0A9Q4C4T6_9EURY</name>
<comment type="pathway">
    <text evidence="1">Cofactor biosynthesis; molybdopterin biosynthesis.</text>
</comment>
<evidence type="ECO:0000256" key="1">
    <source>
        <dbReference type="ARBA" id="ARBA00005046"/>
    </source>
</evidence>
<protein>
    <submittedName>
        <fullName evidence="4">Molybdopterin molybdotransferase MoeA</fullName>
    </submittedName>
</protein>
<dbReference type="Gene3D" id="2.170.190.11">
    <property type="entry name" value="Molybdopterin biosynthesis moea protein, domain 3"/>
    <property type="match status" value="1"/>
</dbReference>
<comment type="caution">
    <text evidence="4">The sequence shown here is derived from an EMBL/GenBank/DDBJ whole genome shotgun (WGS) entry which is preliminary data.</text>
</comment>
<dbReference type="PANTHER" id="PTHR10192:SF19">
    <property type="entry name" value="MOLYBDOPTERIN BIOSYNTHESIS PROTEIN MJ0666-RELATED"/>
    <property type="match status" value="1"/>
</dbReference>
<dbReference type="Gene3D" id="3.40.980.10">
    <property type="entry name" value="MoaB/Mog-like domain"/>
    <property type="match status" value="1"/>
</dbReference>
<dbReference type="InterPro" id="IPR001453">
    <property type="entry name" value="MoaB/Mog_dom"/>
</dbReference>
<dbReference type="RefSeq" id="WP_266087751.1">
    <property type="nucleotide sequence ID" value="NZ_RKLV01000008.1"/>
</dbReference>
<dbReference type="InterPro" id="IPR038987">
    <property type="entry name" value="MoeA-like"/>
</dbReference>
<dbReference type="NCBIfam" id="NF045515">
    <property type="entry name" value="Glp_gephyrin"/>
    <property type="match status" value="1"/>
</dbReference>
<dbReference type="InterPro" id="IPR036425">
    <property type="entry name" value="MoaB/Mog-like_dom_sf"/>
</dbReference>
<dbReference type="SUPFAM" id="SSF63882">
    <property type="entry name" value="MoeA N-terminal region -like"/>
    <property type="match status" value="1"/>
</dbReference>
<dbReference type="Gene3D" id="2.40.340.10">
    <property type="entry name" value="MoeA, C-terminal, domain IV"/>
    <property type="match status" value="1"/>
</dbReference>
<evidence type="ECO:0000313" key="4">
    <source>
        <dbReference type="EMBL" id="MCX2819468.1"/>
    </source>
</evidence>
<dbReference type="PROSITE" id="PS51257">
    <property type="entry name" value="PROKAR_LIPOPROTEIN"/>
    <property type="match status" value="1"/>
</dbReference>
<dbReference type="Proteomes" id="UP001149411">
    <property type="component" value="Unassembled WGS sequence"/>
</dbReference>
<dbReference type="EMBL" id="RKLV01000008">
    <property type="protein sequence ID" value="MCX2819468.1"/>
    <property type="molecule type" value="Genomic_DNA"/>
</dbReference>
<dbReference type="Pfam" id="PF03454">
    <property type="entry name" value="MoeA_C"/>
    <property type="match status" value="1"/>
</dbReference>
<proteinExistence type="predicted"/>
<gene>
    <name evidence="4" type="ORF">EGH25_08910</name>
</gene>
<dbReference type="Pfam" id="PF00994">
    <property type="entry name" value="MoCF_biosynth"/>
    <property type="match status" value="1"/>
</dbReference>
<feature type="domain" description="MoaB/Mog" evidence="3">
    <location>
        <begin position="179"/>
        <end position="314"/>
    </location>
</feature>
<dbReference type="InterPro" id="IPR005110">
    <property type="entry name" value="MoeA_linker/N"/>
</dbReference>
<accession>A0A9Q4C4T6</accession>
<dbReference type="InterPro" id="IPR036688">
    <property type="entry name" value="MoeA_C_domain_IV_sf"/>
</dbReference>
<dbReference type="Gene3D" id="3.90.105.10">
    <property type="entry name" value="Molybdopterin biosynthesis moea protein, domain 2"/>
    <property type="match status" value="1"/>
</dbReference>
<keyword evidence="2" id="KW-0501">Molybdenum cofactor biosynthesis</keyword>
<dbReference type="GO" id="GO:0006777">
    <property type="term" value="P:Mo-molybdopterin cofactor biosynthetic process"/>
    <property type="evidence" value="ECO:0007669"/>
    <property type="project" value="UniProtKB-KW"/>
</dbReference>
<organism evidence="4 5">
    <name type="scientific">Halorutilus salinus</name>
    <dbReference type="NCBI Taxonomy" id="2487751"/>
    <lineage>
        <taxon>Archaea</taxon>
        <taxon>Methanobacteriati</taxon>
        <taxon>Methanobacteriota</taxon>
        <taxon>Stenosarchaea group</taxon>
        <taxon>Halobacteria</taxon>
        <taxon>Halorutilales</taxon>
        <taxon>Halorutilaceae</taxon>
        <taxon>Halorutilus</taxon>
    </lineage>
</organism>
<dbReference type="GO" id="GO:0005737">
    <property type="term" value="C:cytoplasm"/>
    <property type="evidence" value="ECO:0007669"/>
    <property type="project" value="TreeGrafter"/>
</dbReference>
<dbReference type="NCBIfam" id="TIGR00177">
    <property type="entry name" value="molyb_syn"/>
    <property type="match status" value="1"/>
</dbReference>
<dbReference type="SMART" id="SM00852">
    <property type="entry name" value="MoCF_biosynth"/>
    <property type="match status" value="1"/>
</dbReference>
<dbReference type="SUPFAM" id="SSF53218">
    <property type="entry name" value="Molybdenum cofactor biosynthesis proteins"/>
    <property type="match status" value="1"/>
</dbReference>
<dbReference type="CDD" id="cd00887">
    <property type="entry name" value="MoeA"/>
    <property type="match status" value="1"/>
</dbReference>